<name>A0ABD3HD67_9MARC</name>
<evidence type="ECO:0000313" key="2">
    <source>
        <dbReference type="EMBL" id="KAL3688454.1"/>
    </source>
</evidence>
<feature type="region of interest" description="Disordered" evidence="1">
    <location>
        <begin position="1"/>
        <end position="51"/>
    </location>
</feature>
<evidence type="ECO:0000313" key="3">
    <source>
        <dbReference type="Proteomes" id="UP001633002"/>
    </source>
</evidence>
<dbReference type="Proteomes" id="UP001633002">
    <property type="component" value="Unassembled WGS sequence"/>
</dbReference>
<protein>
    <submittedName>
        <fullName evidence="2">Uncharacterized protein</fullName>
    </submittedName>
</protein>
<comment type="caution">
    <text evidence="2">The sequence shown here is derived from an EMBL/GenBank/DDBJ whole genome shotgun (WGS) entry which is preliminary data.</text>
</comment>
<feature type="compositionally biased region" description="Basic and acidic residues" evidence="1">
    <location>
        <begin position="139"/>
        <end position="155"/>
    </location>
</feature>
<proteinExistence type="predicted"/>
<feature type="compositionally biased region" description="Polar residues" evidence="1">
    <location>
        <begin position="159"/>
        <end position="173"/>
    </location>
</feature>
<dbReference type="EMBL" id="JBJQOH010000004">
    <property type="protein sequence ID" value="KAL3688454.1"/>
    <property type="molecule type" value="Genomic_DNA"/>
</dbReference>
<organism evidence="2 3">
    <name type="scientific">Riccia sorocarpa</name>
    <dbReference type="NCBI Taxonomy" id="122646"/>
    <lineage>
        <taxon>Eukaryota</taxon>
        <taxon>Viridiplantae</taxon>
        <taxon>Streptophyta</taxon>
        <taxon>Embryophyta</taxon>
        <taxon>Marchantiophyta</taxon>
        <taxon>Marchantiopsida</taxon>
        <taxon>Marchantiidae</taxon>
        <taxon>Marchantiales</taxon>
        <taxon>Ricciaceae</taxon>
        <taxon>Riccia</taxon>
    </lineage>
</organism>
<feature type="region of interest" description="Disordered" evidence="1">
    <location>
        <begin position="95"/>
        <end position="173"/>
    </location>
</feature>
<feature type="compositionally biased region" description="Polar residues" evidence="1">
    <location>
        <begin position="10"/>
        <end position="32"/>
    </location>
</feature>
<gene>
    <name evidence="2" type="ORF">R1sor_014763</name>
</gene>
<accession>A0ABD3HD67</accession>
<dbReference type="AlphaFoldDB" id="A0ABD3HD67"/>
<reference evidence="2 3" key="1">
    <citation type="submission" date="2024-09" db="EMBL/GenBank/DDBJ databases">
        <title>Chromosome-scale assembly of Riccia sorocarpa.</title>
        <authorList>
            <person name="Paukszto L."/>
        </authorList>
    </citation>
    <scope>NUCLEOTIDE SEQUENCE [LARGE SCALE GENOMIC DNA]</scope>
    <source>
        <strain evidence="2">LP-2024</strain>
        <tissue evidence="2">Aerial parts of the thallus</tissue>
    </source>
</reference>
<feature type="compositionally biased region" description="Basic and acidic residues" evidence="1">
    <location>
        <begin position="108"/>
        <end position="121"/>
    </location>
</feature>
<sequence length="173" mass="19194">MAFFGRDDVSNPNLSASFTQKQLKNSRRNANNILEEPNPYEKGLKASEGENVTTTELREVVKDINNNLNVEDFKTGDTIQRGHIAMECPAYRAEVNQEEEVTPQAPNVEKEVAAEAERTTSEDEVDDSDELGSRGNQEAQKKPEYGVQGKERVEDQGSGAPTPQPRTEVSQDP</sequence>
<keyword evidence="3" id="KW-1185">Reference proteome</keyword>
<evidence type="ECO:0000256" key="1">
    <source>
        <dbReference type="SAM" id="MobiDB-lite"/>
    </source>
</evidence>